<dbReference type="InterPro" id="IPR041657">
    <property type="entry name" value="HTH_17"/>
</dbReference>
<reference evidence="2 3" key="1">
    <citation type="submission" date="2016-10" db="EMBL/GenBank/DDBJ databases">
        <authorList>
            <person name="de Groot N.N."/>
        </authorList>
    </citation>
    <scope>NUCLEOTIDE SEQUENCE [LARGE SCALE GENOMIC DNA]</scope>
    <source>
        <strain evidence="2 3">CGMCC 1.10825</strain>
    </source>
</reference>
<dbReference type="OrthoDB" id="1524679at2"/>
<sequence>MKVELITKEDLDSFKKELLEEIRRNRPHPRKAEKEPREWLKSYEIRELLGISAGTLQNLRLNGTLPFTKIGGLMYYRYEDIRKLMDGVDGS</sequence>
<evidence type="ECO:0000313" key="2">
    <source>
        <dbReference type="EMBL" id="SEH79589.1"/>
    </source>
</evidence>
<protein>
    <submittedName>
        <fullName evidence="2">Helix-turn-helix domain-containing protein</fullName>
    </submittedName>
</protein>
<dbReference type="STRING" id="1159016.SAMN02927937_01469"/>
<dbReference type="PANTHER" id="PTHR34585:SF22">
    <property type="entry name" value="HELIX-TURN-HELIX DOMAIN-CONTAINING PROTEIN"/>
    <property type="match status" value="1"/>
</dbReference>
<dbReference type="AlphaFoldDB" id="A0A1H6KUL0"/>
<dbReference type="RefSeq" id="WP_002993139.1">
    <property type="nucleotide sequence ID" value="NZ_FNXE01000018.1"/>
</dbReference>
<accession>A0A1H6KUL0</accession>
<dbReference type="Pfam" id="PF12728">
    <property type="entry name" value="HTH_17"/>
    <property type="match status" value="1"/>
</dbReference>
<gene>
    <name evidence="2" type="ORF">SAMN02927937_01469</name>
</gene>
<name>A0A1H6KUL0_9FLAO</name>
<dbReference type="SUPFAM" id="SSF46955">
    <property type="entry name" value="Putative DNA-binding domain"/>
    <property type="match status" value="1"/>
</dbReference>
<evidence type="ECO:0000313" key="3">
    <source>
        <dbReference type="Proteomes" id="UP000199634"/>
    </source>
</evidence>
<keyword evidence="3" id="KW-1185">Reference proteome</keyword>
<evidence type="ECO:0000259" key="1">
    <source>
        <dbReference type="Pfam" id="PF12728"/>
    </source>
</evidence>
<feature type="domain" description="Helix-turn-helix" evidence="1">
    <location>
        <begin position="39"/>
        <end position="85"/>
    </location>
</feature>
<dbReference type="InterPro" id="IPR009061">
    <property type="entry name" value="DNA-bd_dom_put_sf"/>
</dbReference>
<dbReference type="EMBL" id="FNXE01000018">
    <property type="protein sequence ID" value="SEH79589.1"/>
    <property type="molecule type" value="Genomic_DNA"/>
</dbReference>
<organism evidence="2 3">
    <name type="scientific">Paenimyroides marinum</name>
    <dbReference type="NCBI Taxonomy" id="1159016"/>
    <lineage>
        <taxon>Bacteria</taxon>
        <taxon>Pseudomonadati</taxon>
        <taxon>Bacteroidota</taxon>
        <taxon>Flavobacteriia</taxon>
        <taxon>Flavobacteriales</taxon>
        <taxon>Flavobacteriaceae</taxon>
        <taxon>Paenimyroides</taxon>
    </lineage>
</organism>
<proteinExistence type="predicted"/>
<dbReference type="PANTHER" id="PTHR34585">
    <property type="match status" value="1"/>
</dbReference>
<dbReference type="Proteomes" id="UP000199634">
    <property type="component" value="Unassembled WGS sequence"/>
</dbReference>
<dbReference type="GeneID" id="95427849"/>